<evidence type="ECO:0000256" key="1">
    <source>
        <dbReference type="PROSITE-ProRule" id="PRU00339"/>
    </source>
</evidence>
<feature type="repeat" description="TPR" evidence="1">
    <location>
        <begin position="207"/>
        <end position="240"/>
    </location>
</feature>
<feature type="repeat" description="TPR" evidence="1">
    <location>
        <begin position="247"/>
        <end position="280"/>
    </location>
</feature>
<dbReference type="PANTHER" id="PTHR10098">
    <property type="entry name" value="RAPSYN-RELATED"/>
    <property type="match status" value="1"/>
</dbReference>
<dbReference type="AlphaFoldDB" id="A0A6S6SHH0"/>
<name>A0A6S6SHH0_9GAMM</name>
<keyword evidence="1" id="KW-0802">TPR repeat</keyword>
<dbReference type="PROSITE" id="PS50005">
    <property type="entry name" value="TPR"/>
    <property type="match status" value="2"/>
</dbReference>
<keyword evidence="2" id="KW-0548">Nucleotidyltransferase</keyword>
<dbReference type="Pfam" id="PF13374">
    <property type="entry name" value="TPR_10"/>
    <property type="match status" value="1"/>
</dbReference>
<proteinExistence type="predicted"/>
<evidence type="ECO:0000313" key="2">
    <source>
        <dbReference type="EMBL" id="CAA6804809.1"/>
    </source>
</evidence>
<accession>A0A6S6SHH0</accession>
<dbReference type="Pfam" id="PF13424">
    <property type="entry name" value="TPR_12"/>
    <property type="match status" value="2"/>
</dbReference>
<dbReference type="PANTHER" id="PTHR10098:SF108">
    <property type="entry name" value="TETRATRICOPEPTIDE REPEAT PROTEIN 28"/>
    <property type="match status" value="1"/>
</dbReference>
<gene>
    <name evidence="2" type="ORF">HELGO_WM31728</name>
</gene>
<organism evidence="2">
    <name type="scientific">uncultured Thiotrichaceae bacterium</name>
    <dbReference type="NCBI Taxonomy" id="298394"/>
    <lineage>
        <taxon>Bacteria</taxon>
        <taxon>Pseudomonadati</taxon>
        <taxon>Pseudomonadota</taxon>
        <taxon>Gammaproteobacteria</taxon>
        <taxon>Thiotrichales</taxon>
        <taxon>Thiotrichaceae</taxon>
        <taxon>environmental samples</taxon>
    </lineage>
</organism>
<dbReference type="InterPro" id="IPR019734">
    <property type="entry name" value="TPR_rpt"/>
</dbReference>
<dbReference type="EC" id="2.7.7.7" evidence="2"/>
<keyword evidence="2" id="KW-0808">Transferase</keyword>
<dbReference type="InterPro" id="IPR011990">
    <property type="entry name" value="TPR-like_helical_dom_sf"/>
</dbReference>
<feature type="non-terminal residue" evidence="2">
    <location>
        <position position="389"/>
    </location>
</feature>
<protein>
    <submittedName>
        <fullName evidence="2">DNA polymerase III subunits gamma and tau (EC)</fullName>
        <ecNumber evidence="2">2.7.7.7</ecNumber>
    </submittedName>
</protein>
<dbReference type="EMBL" id="CACVAY010000024">
    <property type="protein sequence ID" value="CAA6804809.1"/>
    <property type="molecule type" value="Genomic_DNA"/>
</dbReference>
<sequence length="389" mass="44096">MTFTIKDKQTCTNLQRAFNRSGNSFALFFVLVNSANSQKKMANLLKAELDRPVEEISLSLKSLKNTNLDEWLHTQLDASPENSLVFLYNFEKMLVNGAQASRDFLQKLNWRRSSLAAIKRPIVIWLPHFAMEQIAEYAPDFYDWYTNVYELSIEDNEQKGFQKQFTTEFESADIHPANRMSSTDKQQWLISLRVLLDENPQHNSHRAKILNDIGNLLYSLGKFNGALEHFQGSLAIRQEIGDKFGENTTLNNISGIYRARGDYETALKYLQQSLAITQEIGDKSGEGTTLNNMATTAHARGDYETALKYLQQSLAIQQEIVDKSGEGTTLNNISQIYGARGDYETALKYLQQSFAIRQKIGDKSGEGATLNNISQIYGARGDYETALKY</sequence>
<dbReference type="SUPFAM" id="SSF48452">
    <property type="entry name" value="TPR-like"/>
    <property type="match status" value="1"/>
</dbReference>
<reference evidence="2" key="1">
    <citation type="submission" date="2020-01" db="EMBL/GenBank/DDBJ databases">
        <authorList>
            <person name="Meier V. D."/>
            <person name="Meier V D."/>
        </authorList>
    </citation>
    <scope>NUCLEOTIDE SEQUENCE</scope>
    <source>
        <strain evidence="2">HLG_WM_MAG_07</strain>
    </source>
</reference>
<dbReference type="GO" id="GO:0003887">
    <property type="term" value="F:DNA-directed DNA polymerase activity"/>
    <property type="evidence" value="ECO:0007669"/>
    <property type="project" value="UniProtKB-EC"/>
</dbReference>
<dbReference type="SMART" id="SM00028">
    <property type="entry name" value="TPR"/>
    <property type="match status" value="4"/>
</dbReference>
<dbReference type="Gene3D" id="1.25.40.10">
    <property type="entry name" value="Tetratricopeptide repeat domain"/>
    <property type="match status" value="1"/>
</dbReference>